<sequence>MKLFKKPFTLILALLFVATAAYSQDKVSDTELTKFANAYTDIQLVNEKAQKEMTTVIEKSGMEIATFNALYQAAQNPNAPAPAEVSEQDTKKFEATVVEIEKLQPKFQKEMEDAVIKNDITIERYQQVVAQLQTDPELQQKLQEKLQ</sequence>
<feature type="domain" description="DUF4168" evidence="2">
    <location>
        <begin position="28"/>
        <end position="141"/>
    </location>
</feature>
<dbReference type="Pfam" id="PF13767">
    <property type="entry name" value="DUF4168"/>
    <property type="match status" value="1"/>
</dbReference>
<reference evidence="3" key="2">
    <citation type="submission" date="2020-09" db="EMBL/GenBank/DDBJ databases">
        <authorList>
            <person name="Sun Q."/>
            <person name="Zhou Y."/>
        </authorList>
    </citation>
    <scope>NUCLEOTIDE SEQUENCE</scope>
    <source>
        <strain evidence="3">CGMCC 1.12924</strain>
    </source>
</reference>
<dbReference type="AlphaFoldDB" id="A0A8J2VA22"/>
<evidence type="ECO:0000259" key="2">
    <source>
        <dbReference type="Pfam" id="PF13767"/>
    </source>
</evidence>
<evidence type="ECO:0000313" key="4">
    <source>
        <dbReference type="Proteomes" id="UP000652231"/>
    </source>
</evidence>
<comment type="caution">
    <text evidence="3">The sequence shown here is derived from an EMBL/GenBank/DDBJ whole genome shotgun (WGS) entry which is preliminary data.</text>
</comment>
<reference evidence="3" key="1">
    <citation type="journal article" date="2014" name="Int. J. Syst. Evol. Microbiol.">
        <title>Complete genome sequence of Corynebacterium casei LMG S-19264T (=DSM 44701T), isolated from a smear-ripened cheese.</title>
        <authorList>
            <consortium name="US DOE Joint Genome Institute (JGI-PGF)"/>
            <person name="Walter F."/>
            <person name="Albersmeier A."/>
            <person name="Kalinowski J."/>
            <person name="Ruckert C."/>
        </authorList>
    </citation>
    <scope>NUCLEOTIDE SEQUENCE</scope>
    <source>
        <strain evidence="3">CGMCC 1.12924</strain>
    </source>
</reference>
<dbReference type="EMBL" id="BMGK01000007">
    <property type="protein sequence ID" value="GGD95431.1"/>
    <property type="molecule type" value="Genomic_DNA"/>
</dbReference>
<organism evidence="3 4">
    <name type="scientific">Planktosalinus lacus</name>
    <dbReference type="NCBI Taxonomy" id="1526573"/>
    <lineage>
        <taxon>Bacteria</taxon>
        <taxon>Pseudomonadati</taxon>
        <taxon>Bacteroidota</taxon>
        <taxon>Flavobacteriia</taxon>
        <taxon>Flavobacteriales</taxon>
        <taxon>Flavobacteriaceae</taxon>
        <taxon>Planktosalinus</taxon>
    </lineage>
</organism>
<gene>
    <name evidence="3" type="ORF">GCM10011312_18890</name>
</gene>
<accession>A0A8J2VA22</accession>
<proteinExistence type="predicted"/>
<name>A0A8J2VA22_9FLAO</name>
<dbReference type="Proteomes" id="UP000652231">
    <property type="component" value="Unassembled WGS sequence"/>
</dbReference>
<feature type="chain" id="PRO_5035291387" description="DUF4168 domain-containing protein" evidence="1">
    <location>
        <begin position="24"/>
        <end position="147"/>
    </location>
</feature>
<feature type="signal peptide" evidence="1">
    <location>
        <begin position="1"/>
        <end position="23"/>
    </location>
</feature>
<protein>
    <recommendedName>
        <fullName evidence="2">DUF4168 domain-containing protein</fullName>
    </recommendedName>
</protein>
<dbReference type="InterPro" id="IPR025433">
    <property type="entry name" value="DUF4168"/>
</dbReference>
<dbReference type="RefSeq" id="WP_188441882.1">
    <property type="nucleotide sequence ID" value="NZ_BMGK01000007.1"/>
</dbReference>
<keyword evidence="4" id="KW-1185">Reference proteome</keyword>
<evidence type="ECO:0000256" key="1">
    <source>
        <dbReference type="SAM" id="SignalP"/>
    </source>
</evidence>
<evidence type="ECO:0000313" key="3">
    <source>
        <dbReference type="EMBL" id="GGD95431.1"/>
    </source>
</evidence>
<keyword evidence="1" id="KW-0732">Signal</keyword>